<dbReference type="Gene3D" id="3.40.50.720">
    <property type="entry name" value="NAD(P)-binding Rossmann-like Domain"/>
    <property type="match status" value="1"/>
</dbReference>
<comment type="caution">
    <text evidence="4">The sequence shown here is derived from an EMBL/GenBank/DDBJ whole genome shotgun (WGS) entry which is preliminary data.</text>
</comment>
<organism evidence="4 5">
    <name type="scientific">Candidatus Criblamydia sequanensis CRIB-18</name>
    <dbReference type="NCBI Taxonomy" id="1437425"/>
    <lineage>
        <taxon>Bacteria</taxon>
        <taxon>Pseudomonadati</taxon>
        <taxon>Chlamydiota</taxon>
        <taxon>Chlamydiia</taxon>
        <taxon>Parachlamydiales</taxon>
        <taxon>Candidatus Criblamydiaceae</taxon>
        <taxon>Candidatus Criblamydia</taxon>
    </lineage>
</organism>
<keyword evidence="5" id="KW-1185">Reference proteome</keyword>
<sequence>MAKVVRFHKMGGPEVLQIDNIEVDKPGKGELRMKVKAIGLNRAEALYRKGEYLVQPNVPSKLGYEAAGIVDAVGPDVKEFAVGDIVSVMPPSSMEKYGVYGDLALVPTISVVKHPSNLSYAEAAASWMQYLTAYGALFEIAKIKRGDYVVIPAASSSVGLAAIQLTNLVGALPIAATRTAKKKKALLEAGAIEVIVTDEENLTERLNQITKNMGARIAFDPVGGKAVLALAKGMSREGIIIEYGALSQDPTPFPLFESLQKGLTMRGYTLFEVLSHDKRREEAKKFISDALSKGLLKPIIAKTFALDDIVEAHRYLESNQQFGKIIVTV</sequence>
<dbReference type="EC" id="1.1.1.1" evidence="4"/>
<dbReference type="SUPFAM" id="SSF51735">
    <property type="entry name" value="NAD(P)-binding Rossmann-fold domains"/>
    <property type="match status" value="1"/>
</dbReference>
<feature type="domain" description="Enoyl reductase (ER)" evidence="3">
    <location>
        <begin position="11"/>
        <end position="327"/>
    </location>
</feature>
<dbReference type="Gene3D" id="3.90.180.10">
    <property type="entry name" value="Medium-chain alcohol dehydrogenases, catalytic domain"/>
    <property type="match status" value="1"/>
</dbReference>
<dbReference type="CDD" id="cd08268">
    <property type="entry name" value="MDR2"/>
    <property type="match status" value="1"/>
</dbReference>
<evidence type="ECO:0000256" key="2">
    <source>
        <dbReference type="ARBA" id="ARBA00023002"/>
    </source>
</evidence>
<dbReference type="Proteomes" id="UP000031552">
    <property type="component" value="Unassembled WGS sequence"/>
</dbReference>
<dbReference type="SUPFAM" id="SSF50129">
    <property type="entry name" value="GroES-like"/>
    <property type="match status" value="1"/>
</dbReference>
<dbReference type="AlphaFoldDB" id="A0A090D099"/>
<dbReference type="GO" id="GO:0016651">
    <property type="term" value="F:oxidoreductase activity, acting on NAD(P)H"/>
    <property type="evidence" value="ECO:0007669"/>
    <property type="project" value="TreeGrafter"/>
</dbReference>
<evidence type="ECO:0000313" key="5">
    <source>
        <dbReference type="Proteomes" id="UP000031552"/>
    </source>
</evidence>
<dbReference type="InterPro" id="IPR036291">
    <property type="entry name" value="NAD(P)-bd_dom_sf"/>
</dbReference>
<reference evidence="4" key="1">
    <citation type="submission" date="2013-12" db="EMBL/GenBank/DDBJ databases">
        <authorList>
            <person name="Linke B."/>
        </authorList>
    </citation>
    <scope>NUCLEOTIDE SEQUENCE [LARGE SCALE GENOMIC DNA]</scope>
    <source>
        <strain evidence="4">CRIB-18</strain>
    </source>
</reference>
<dbReference type="PANTHER" id="PTHR48106:SF5">
    <property type="entry name" value="ZINC-CONTAINING ALCOHOL DEHYDROGENASE"/>
    <property type="match status" value="1"/>
</dbReference>
<dbReference type="PANTHER" id="PTHR48106">
    <property type="entry name" value="QUINONE OXIDOREDUCTASE PIG3-RELATED"/>
    <property type="match status" value="1"/>
</dbReference>
<evidence type="ECO:0000259" key="3">
    <source>
        <dbReference type="SMART" id="SM00829"/>
    </source>
</evidence>
<dbReference type="eggNOG" id="COG0604">
    <property type="taxonomic scope" value="Bacteria"/>
</dbReference>
<dbReference type="InterPro" id="IPR011032">
    <property type="entry name" value="GroES-like_sf"/>
</dbReference>
<dbReference type="EMBL" id="CCEJ010000010">
    <property type="protein sequence ID" value="CDR34932.1"/>
    <property type="molecule type" value="Genomic_DNA"/>
</dbReference>
<evidence type="ECO:0000256" key="1">
    <source>
        <dbReference type="ARBA" id="ARBA00022857"/>
    </source>
</evidence>
<keyword evidence="2 4" id="KW-0560">Oxidoreductase</keyword>
<dbReference type="GO" id="GO:0004022">
    <property type="term" value="F:alcohol dehydrogenase (NAD+) activity"/>
    <property type="evidence" value="ECO:0007669"/>
    <property type="project" value="UniProtKB-EC"/>
</dbReference>
<protein>
    <submittedName>
        <fullName evidence="4">Alcohol dehydrogenase</fullName>
        <ecNumber evidence="4">1.1.1.1</ecNumber>
    </submittedName>
</protein>
<proteinExistence type="predicted"/>
<keyword evidence="1" id="KW-0521">NADP</keyword>
<dbReference type="GO" id="GO:0070402">
    <property type="term" value="F:NADPH binding"/>
    <property type="evidence" value="ECO:0007669"/>
    <property type="project" value="TreeGrafter"/>
</dbReference>
<dbReference type="Pfam" id="PF00107">
    <property type="entry name" value="ADH_zinc_N"/>
    <property type="match status" value="1"/>
</dbReference>
<dbReference type="OrthoDB" id="9787435at2"/>
<dbReference type="RefSeq" id="WP_041018474.1">
    <property type="nucleotide sequence ID" value="NZ_CCEJ010000010.1"/>
</dbReference>
<dbReference type="Pfam" id="PF08240">
    <property type="entry name" value="ADH_N"/>
    <property type="match status" value="1"/>
</dbReference>
<name>A0A090D099_9BACT</name>
<reference evidence="4" key="2">
    <citation type="submission" date="2014-09" db="EMBL/GenBank/DDBJ databases">
        <title>Criblamydia sequanensis harbors a mega-plasmid encoding arsenite resistance.</title>
        <authorList>
            <person name="Bertelli C."/>
            <person name="Goesmann A."/>
            <person name="Greub G."/>
        </authorList>
    </citation>
    <scope>NUCLEOTIDE SEQUENCE [LARGE SCALE GENOMIC DNA]</scope>
    <source>
        <strain evidence="4">CRIB-18</strain>
    </source>
</reference>
<accession>A0A090D099</accession>
<evidence type="ECO:0000313" key="4">
    <source>
        <dbReference type="EMBL" id="CDR34932.1"/>
    </source>
</evidence>
<gene>
    <name evidence="4" type="ORF">CSEC_2126</name>
</gene>
<dbReference type="InterPro" id="IPR013154">
    <property type="entry name" value="ADH-like_N"/>
</dbReference>
<dbReference type="STRING" id="1437425.CSEC_2126"/>
<dbReference type="InterPro" id="IPR013149">
    <property type="entry name" value="ADH-like_C"/>
</dbReference>
<dbReference type="SMART" id="SM00829">
    <property type="entry name" value="PKS_ER"/>
    <property type="match status" value="1"/>
</dbReference>
<dbReference type="InterPro" id="IPR020843">
    <property type="entry name" value="ER"/>
</dbReference>